<proteinExistence type="predicted"/>
<dbReference type="RefSeq" id="WP_150926367.1">
    <property type="nucleotide sequence ID" value="NZ_CP044232.1"/>
</dbReference>
<feature type="transmembrane region" description="Helical" evidence="1">
    <location>
        <begin position="60"/>
        <end position="81"/>
    </location>
</feature>
<dbReference type="AlphaFoldDB" id="A0A5J6L7F4"/>
<organism evidence="2 3">
    <name type="scientific">Microbacterium lushaniae</name>
    <dbReference type="NCBI Taxonomy" id="2614639"/>
    <lineage>
        <taxon>Bacteria</taxon>
        <taxon>Bacillati</taxon>
        <taxon>Actinomycetota</taxon>
        <taxon>Actinomycetes</taxon>
        <taxon>Micrococcales</taxon>
        <taxon>Microbacteriaceae</taxon>
        <taxon>Microbacterium</taxon>
    </lineage>
</organism>
<evidence type="ECO:0000256" key="1">
    <source>
        <dbReference type="SAM" id="Phobius"/>
    </source>
</evidence>
<dbReference type="KEGG" id="mlz:F6J85_15360"/>
<evidence type="ECO:0000313" key="2">
    <source>
        <dbReference type="EMBL" id="QEW04330.1"/>
    </source>
</evidence>
<keyword evidence="1" id="KW-0472">Membrane</keyword>
<reference evidence="3" key="1">
    <citation type="submission" date="2019-09" db="EMBL/GenBank/DDBJ databases">
        <title>Mumia zhuanghuii sp. nov. isolated from the intestinal contents of plateau pika (Ochotona curzoniae) in the Qinghai-Tibet plateau of China.</title>
        <authorList>
            <person name="Tian Z."/>
        </authorList>
    </citation>
    <scope>NUCLEOTIDE SEQUENCE [LARGE SCALE GENOMIC DNA]</scope>
    <source>
        <strain evidence="3">L-031</strain>
    </source>
</reference>
<dbReference type="Proteomes" id="UP000325516">
    <property type="component" value="Chromosome"/>
</dbReference>
<keyword evidence="3" id="KW-1185">Reference proteome</keyword>
<sequence length="84" mass="8785">MGSVIAGLGLLVVMACMFTLGMWTPGPLMPEPIRVVSALTPMGAITQALTGAWYSGSGSLTPFLVMALWALITAVGAVKVFRWT</sequence>
<dbReference type="EMBL" id="CP044232">
    <property type="protein sequence ID" value="QEW04330.1"/>
    <property type="molecule type" value="Genomic_DNA"/>
</dbReference>
<protein>
    <submittedName>
        <fullName evidence="2">Uncharacterized protein</fullName>
    </submittedName>
</protein>
<name>A0A5J6L7F4_9MICO</name>
<keyword evidence="1" id="KW-0812">Transmembrane</keyword>
<feature type="transmembrane region" description="Helical" evidence="1">
    <location>
        <begin position="6"/>
        <end position="23"/>
    </location>
</feature>
<evidence type="ECO:0000313" key="3">
    <source>
        <dbReference type="Proteomes" id="UP000325516"/>
    </source>
</evidence>
<gene>
    <name evidence="2" type="ORF">F6J85_15360</name>
</gene>
<accession>A0A5J6L7F4</accession>
<keyword evidence="1" id="KW-1133">Transmembrane helix</keyword>